<dbReference type="InterPro" id="IPR027450">
    <property type="entry name" value="AlkB-like"/>
</dbReference>
<keyword evidence="5" id="KW-1185">Reference proteome</keyword>
<dbReference type="GO" id="GO:0006631">
    <property type="term" value="P:fatty acid metabolic process"/>
    <property type="evidence" value="ECO:0007669"/>
    <property type="project" value="TreeGrafter"/>
</dbReference>
<feature type="region of interest" description="Disordered" evidence="2">
    <location>
        <begin position="1"/>
        <end position="26"/>
    </location>
</feature>
<feature type="domain" description="Alpha-ketoglutarate-dependent dioxygenase AlkB-like" evidence="3">
    <location>
        <begin position="179"/>
        <end position="316"/>
    </location>
</feature>
<feature type="region of interest" description="Disordered" evidence="2">
    <location>
        <begin position="38"/>
        <end position="57"/>
    </location>
</feature>
<dbReference type="GO" id="GO:0005759">
    <property type="term" value="C:mitochondrial matrix"/>
    <property type="evidence" value="ECO:0007669"/>
    <property type="project" value="TreeGrafter"/>
</dbReference>
<dbReference type="OrthoDB" id="412814at2759"/>
<accession>A0A836BS58</accession>
<evidence type="ECO:0000313" key="5">
    <source>
        <dbReference type="Proteomes" id="UP000612055"/>
    </source>
</evidence>
<feature type="compositionally biased region" description="Gly residues" evidence="2">
    <location>
        <begin position="243"/>
        <end position="252"/>
    </location>
</feature>
<feature type="compositionally biased region" description="Basic and acidic residues" evidence="2">
    <location>
        <begin position="253"/>
        <end position="265"/>
    </location>
</feature>
<dbReference type="AlphaFoldDB" id="A0A836BS58"/>
<feature type="region of interest" description="Disordered" evidence="2">
    <location>
        <begin position="243"/>
        <end position="265"/>
    </location>
</feature>
<feature type="region of interest" description="Disordered" evidence="2">
    <location>
        <begin position="113"/>
        <end position="160"/>
    </location>
</feature>
<organism evidence="4 5">
    <name type="scientific">Edaphochlamys debaryana</name>
    <dbReference type="NCBI Taxonomy" id="47281"/>
    <lineage>
        <taxon>Eukaryota</taxon>
        <taxon>Viridiplantae</taxon>
        <taxon>Chlorophyta</taxon>
        <taxon>core chlorophytes</taxon>
        <taxon>Chlorophyceae</taxon>
        <taxon>CS clade</taxon>
        <taxon>Chlamydomonadales</taxon>
        <taxon>Chlamydomonadales incertae sedis</taxon>
        <taxon>Edaphochlamys</taxon>
    </lineage>
</organism>
<comment type="caution">
    <text evidence="4">The sequence shown here is derived from an EMBL/GenBank/DDBJ whole genome shotgun (WGS) entry which is preliminary data.</text>
</comment>
<reference evidence="4" key="1">
    <citation type="journal article" date="2020" name="bioRxiv">
        <title>Comparative genomics of Chlamydomonas.</title>
        <authorList>
            <person name="Craig R.J."/>
            <person name="Hasan A.R."/>
            <person name="Ness R.W."/>
            <person name="Keightley P.D."/>
        </authorList>
    </citation>
    <scope>NUCLEOTIDE SEQUENCE</scope>
    <source>
        <strain evidence="4">CCAP 11/70</strain>
    </source>
</reference>
<dbReference type="SUPFAM" id="SSF51197">
    <property type="entry name" value="Clavaminate synthase-like"/>
    <property type="match status" value="1"/>
</dbReference>
<dbReference type="Proteomes" id="UP000612055">
    <property type="component" value="Unassembled WGS sequence"/>
</dbReference>
<protein>
    <recommendedName>
        <fullName evidence="3">Alpha-ketoglutarate-dependent dioxygenase AlkB-like domain-containing protein</fullName>
    </recommendedName>
</protein>
<evidence type="ECO:0000256" key="2">
    <source>
        <dbReference type="SAM" id="MobiDB-lite"/>
    </source>
</evidence>
<feature type="compositionally biased region" description="Basic and acidic residues" evidence="2">
    <location>
        <begin position="121"/>
        <end position="132"/>
    </location>
</feature>
<comment type="similarity">
    <text evidence="1">Belongs to the alkB family.</text>
</comment>
<dbReference type="PANTHER" id="PTHR21052">
    <property type="entry name" value="SPERMATOGENESIS ASSOCIATED 11-RELATED"/>
    <property type="match status" value="1"/>
</dbReference>
<dbReference type="Gene3D" id="2.60.120.590">
    <property type="entry name" value="Alpha-ketoglutarate-dependent dioxygenase AlkB-like"/>
    <property type="match status" value="1"/>
</dbReference>
<dbReference type="PANTHER" id="PTHR21052:SF0">
    <property type="entry name" value="ALPHA-KETOGLUTARATE-DEPENDENT DIOXYGENASE ALKB HOMOLOG 7, MITOCHONDRIAL"/>
    <property type="match status" value="1"/>
</dbReference>
<gene>
    <name evidence="4" type="ORF">HYH03_015772</name>
</gene>
<dbReference type="InterPro" id="IPR037151">
    <property type="entry name" value="AlkB-like_sf"/>
</dbReference>
<evidence type="ECO:0000256" key="1">
    <source>
        <dbReference type="ARBA" id="ARBA00007879"/>
    </source>
</evidence>
<name>A0A836BS58_9CHLO</name>
<evidence type="ECO:0000313" key="4">
    <source>
        <dbReference type="EMBL" id="KAG2485499.1"/>
    </source>
</evidence>
<dbReference type="GO" id="GO:0006974">
    <property type="term" value="P:DNA damage response"/>
    <property type="evidence" value="ECO:0007669"/>
    <property type="project" value="InterPro"/>
</dbReference>
<dbReference type="Pfam" id="PF13532">
    <property type="entry name" value="2OG-FeII_Oxy_2"/>
    <property type="match status" value="1"/>
</dbReference>
<dbReference type="EMBL" id="JAEHOE010000128">
    <property type="protein sequence ID" value="KAG2485499.1"/>
    <property type="molecule type" value="Genomic_DNA"/>
</dbReference>
<sequence length="456" mass="46130">MSDELLAELFGDDDSSSDDDAVPNHPLLDALRASMVDLLPPAPAGPSGSGCGDPGPLRPLRPLPGLVLLRGLVPPEQQLRLAAAILRSGCLAGEGLPQEGDGLEGQQGVEEQLGSGAAAGREADQAPEEQRRGACSAASAPAGPPGPSGRPPGAPNQAMFFGRLPPWAQRLAEELPGYGLLLPPPLVARRPRFDQAIVNLYRPGEGICDHVDLARFQDGIVVVSVGGPCVMSFSRVGAGAGAAQAGGQGGCSEEGRKEAEGASREGEEEACVDAGCCWLDRRRGVLRVLLQGGDVLGLAGEARYGWAHGIAAVERERLGEAPPARQGAGAGDYGAYGGFGAEHVGAAPLTGGATGGQEAWSRTGRGAKEGAAAEGGCVLGGKRKAEEAGSAEAEGDAGGGAKRAAAEGLGRACVGAVRSGEPGTEADHSGGLLVRRGVRLSVTLRRLCPDIVLCEM</sequence>
<feature type="compositionally biased region" description="Pro residues" evidence="2">
    <location>
        <begin position="142"/>
        <end position="154"/>
    </location>
</feature>
<proteinExistence type="inferred from homology"/>
<feature type="compositionally biased region" description="Acidic residues" evidence="2">
    <location>
        <begin position="1"/>
        <end position="21"/>
    </location>
</feature>
<evidence type="ECO:0000259" key="3">
    <source>
        <dbReference type="Pfam" id="PF13532"/>
    </source>
</evidence>
<dbReference type="InterPro" id="IPR032870">
    <property type="entry name" value="ALKBH7-like"/>
</dbReference>